<feature type="compositionally biased region" description="Low complexity" evidence="1">
    <location>
        <begin position="415"/>
        <end position="426"/>
    </location>
</feature>
<reference evidence="3 4" key="1">
    <citation type="journal article" date="2019" name="Sci. Data">
        <title>Hybrid genome assembly and annotation of Danionella translucida.</title>
        <authorList>
            <person name="Kadobianskyi M."/>
            <person name="Schulze L."/>
            <person name="Schuelke M."/>
            <person name="Judkewitz B."/>
        </authorList>
    </citation>
    <scope>NUCLEOTIDE SEQUENCE [LARGE SCALE GENOMIC DNA]</scope>
    <source>
        <strain evidence="3 4">Bolton</strain>
    </source>
</reference>
<name>A0A553MVQ9_9TELE</name>
<keyword evidence="4" id="KW-1185">Reference proteome</keyword>
<feature type="transmembrane region" description="Helical" evidence="2">
    <location>
        <begin position="333"/>
        <end position="351"/>
    </location>
</feature>
<proteinExistence type="predicted"/>
<gene>
    <name evidence="3" type="ORF">DNTS_003319</name>
</gene>
<feature type="region of interest" description="Disordered" evidence="1">
    <location>
        <begin position="379"/>
        <end position="428"/>
    </location>
</feature>
<sequence length="458" mass="49978">MYETSMYSLRLGQRTQGSAEAPAYKGQVSSIEAGVRLLSLGNGGGMRDGKIRLLFIKLCLAEVLTPTGEKPVRSSLSARPLKSIPCSTETTVLLFASLQLNNCSSRLCSAASITDGPASAQSKLSLCYYLPIAPVNGGEEGMGSQSVIAQPLSSSTQQTLQKIHDLSAGIQLWRELQKALGTRKENQNQMVRSQSKYAVARARSFCRSGSGGTRNREYVTAVCVLEKIQQKHQDQIQGVPETFLHLFSGTNVTRNSSFSPRVEARTHQTQVLLVLEGTLQLRKPGGAVEGQDVALPLEEHLLQRQSRIERKQSVPEPIPVEPHERKEPAERKLRIFSFLSLLLLLIFMAYTSPVHLSFTTCTSEERPLPTVPLTSKSFFPGRSSCTSSSTSASETHVMNTHGREAGERPSDPLCSGRSSPESSPGPDKMLKSAWLQVCLSHLQQVIESRGASRDGLQS</sequence>
<dbReference type="Proteomes" id="UP000316079">
    <property type="component" value="Unassembled WGS sequence"/>
</dbReference>
<evidence type="ECO:0000313" key="3">
    <source>
        <dbReference type="EMBL" id="TRY57274.1"/>
    </source>
</evidence>
<accession>A0A553MVQ9</accession>
<dbReference type="AlphaFoldDB" id="A0A553MVQ9"/>
<keyword evidence="2" id="KW-0812">Transmembrane</keyword>
<feature type="compositionally biased region" description="Low complexity" evidence="1">
    <location>
        <begin position="383"/>
        <end position="395"/>
    </location>
</feature>
<feature type="compositionally biased region" description="Basic and acidic residues" evidence="1">
    <location>
        <begin position="401"/>
        <end position="410"/>
    </location>
</feature>
<evidence type="ECO:0000313" key="4">
    <source>
        <dbReference type="Proteomes" id="UP000316079"/>
    </source>
</evidence>
<dbReference type="EMBL" id="SRMA01027244">
    <property type="protein sequence ID" value="TRY57274.1"/>
    <property type="molecule type" value="Genomic_DNA"/>
</dbReference>
<comment type="caution">
    <text evidence="3">The sequence shown here is derived from an EMBL/GenBank/DDBJ whole genome shotgun (WGS) entry which is preliminary data.</text>
</comment>
<keyword evidence="2" id="KW-1133">Transmembrane helix</keyword>
<evidence type="ECO:0000256" key="1">
    <source>
        <dbReference type="SAM" id="MobiDB-lite"/>
    </source>
</evidence>
<keyword evidence="2" id="KW-0472">Membrane</keyword>
<protein>
    <submittedName>
        <fullName evidence="3">Uncharacterized protein</fullName>
    </submittedName>
</protein>
<organism evidence="3 4">
    <name type="scientific">Danionella cerebrum</name>
    <dbReference type="NCBI Taxonomy" id="2873325"/>
    <lineage>
        <taxon>Eukaryota</taxon>
        <taxon>Metazoa</taxon>
        <taxon>Chordata</taxon>
        <taxon>Craniata</taxon>
        <taxon>Vertebrata</taxon>
        <taxon>Euteleostomi</taxon>
        <taxon>Actinopterygii</taxon>
        <taxon>Neopterygii</taxon>
        <taxon>Teleostei</taxon>
        <taxon>Ostariophysi</taxon>
        <taxon>Cypriniformes</taxon>
        <taxon>Danionidae</taxon>
        <taxon>Danioninae</taxon>
        <taxon>Danionella</taxon>
    </lineage>
</organism>
<evidence type="ECO:0000256" key="2">
    <source>
        <dbReference type="SAM" id="Phobius"/>
    </source>
</evidence>